<accession>W2LCS3</accession>
<feature type="chain" id="PRO_5014315387" description="Secreted protein" evidence="1">
    <location>
        <begin position="21"/>
        <end position="70"/>
    </location>
</feature>
<protein>
    <recommendedName>
        <fullName evidence="5">Secreted protein</fullName>
    </recommendedName>
</protein>
<name>W2LCS3_PHYNI</name>
<reference evidence="3" key="1">
    <citation type="submission" date="2013-11" db="EMBL/GenBank/DDBJ databases">
        <title>The Genome Sequence of Phytophthora parasitica CHvinca01.</title>
        <authorList>
            <consortium name="The Broad Institute Genomics Platform"/>
            <person name="Russ C."/>
            <person name="Tyler B."/>
            <person name="Panabieres F."/>
            <person name="Shan W."/>
            <person name="Tripathy S."/>
            <person name="Grunwald N."/>
            <person name="Machado M."/>
            <person name="Johnson C.S."/>
            <person name="Arredondo F."/>
            <person name="Hong C."/>
            <person name="Coffey M."/>
            <person name="Young S.K."/>
            <person name="Zeng Q."/>
            <person name="Gargeya S."/>
            <person name="Fitzgerald M."/>
            <person name="Abouelleil A."/>
            <person name="Alvarado L."/>
            <person name="Chapman S.B."/>
            <person name="Gainer-Dewar J."/>
            <person name="Goldberg J."/>
            <person name="Griggs A."/>
            <person name="Gujja S."/>
            <person name="Hansen M."/>
            <person name="Howarth C."/>
            <person name="Imamovic A."/>
            <person name="Ireland A."/>
            <person name="Larimer J."/>
            <person name="McCowan C."/>
            <person name="Murphy C."/>
            <person name="Pearson M."/>
            <person name="Poon T.W."/>
            <person name="Priest M."/>
            <person name="Roberts A."/>
            <person name="Saif S."/>
            <person name="Shea T."/>
            <person name="Sykes S."/>
            <person name="Wortman J."/>
            <person name="Nusbaum C."/>
            <person name="Birren B."/>
        </authorList>
    </citation>
    <scope>NUCLEOTIDE SEQUENCE [LARGE SCALE GENOMIC DNA]</scope>
    <source>
        <strain evidence="3">CHvinca01</strain>
    </source>
</reference>
<evidence type="ECO:0000313" key="3">
    <source>
        <dbReference type="EMBL" id="ETL94539.1"/>
    </source>
</evidence>
<dbReference type="Proteomes" id="UP000054423">
    <property type="component" value="Unassembled WGS sequence"/>
</dbReference>
<reference evidence="2 4" key="2">
    <citation type="submission" date="2013-11" db="EMBL/GenBank/DDBJ databases">
        <title>The Genome Sequence of Phytophthora parasitica CJ05E6.</title>
        <authorList>
            <consortium name="The Broad Institute Genomics Platform"/>
            <person name="Russ C."/>
            <person name="Tyler B."/>
            <person name="Panabieres F."/>
            <person name="Shan W."/>
            <person name="Tripathy S."/>
            <person name="Grunwald N."/>
            <person name="Machado M."/>
            <person name="Johnson C.S."/>
            <person name="Arredondo F."/>
            <person name="Hong C."/>
            <person name="Coffey M."/>
            <person name="Young S.K."/>
            <person name="Zeng Q."/>
            <person name="Gargeya S."/>
            <person name="Fitzgerald M."/>
            <person name="Abouelleil A."/>
            <person name="Alvarado L."/>
            <person name="Chapman S.B."/>
            <person name="Gainer-Dewar J."/>
            <person name="Goldberg J."/>
            <person name="Griggs A."/>
            <person name="Gujja S."/>
            <person name="Hansen M."/>
            <person name="Howarth C."/>
            <person name="Imamovic A."/>
            <person name="Ireland A."/>
            <person name="Larimer J."/>
            <person name="McCowan C."/>
            <person name="Murphy C."/>
            <person name="Pearson M."/>
            <person name="Poon T.W."/>
            <person name="Priest M."/>
            <person name="Roberts A."/>
            <person name="Saif S."/>
            <person name="Shea T."/>
            <person name="Sykes S."/>
            <person name="Wortman J."/>
            <person name="Nusbaum C."/>
            <person name="Birren B."/>
        </authorList>
    </citation>
    <scope>NUCLEOTIDE SEQUENCE [LARGE SCALE GENOMIC DNA]</scope>
    <source>
        <strain evidence="2 4">CJ05E6</strain>
    </source>
</reference>
<dbReference type="AlphaFoldDB" id="W2LCS3"/>
<keyword evidence="1" id="KW-0732">Signal</keyword>
<evidence type="ECO:0000313" key="4">
    <source>
        <dbReference type="Proteomes" id="UP000053864"/>
    </source>
</evidence>
<dbReference type="EMBL" id="KI679387">
    <property type="protein sequence ID" value="ETL94539.1"/>
    <property type="molecule type" value="Genomic_DNA"/>
</dbReference>
<sequence length="70" mass="7528">MGNKWVNVVVALIASKCCICRNVALSDYVTPASLGTRVWLITQAVRAISPTRTSSYSARYVSMVSAASTM</sequence>
<evidence type="ECO:0008006" key="5">
    <source>
        <dbReference type="Google" id="ProtNLM"/>
    </source>
</evidence>
<evidence type="ECO:0000313" key="2">
    <source>
        <dbReference type="EMBL" id="ETL41373.1"/>
    </source>
</evidence>
<dbReference type="Proteomes" id="UP000053864">
    <property type="component" value="Unassembled WGS sequence"/>
</dbReference>
<feature type="signal peptide" evidence="1">
    <location>
        <begin position="1"/>
        <end position="20"/>
    </location>
</feature>
<evidence type="ECO:0000256" key="1">
    <source>
        <dbReference type="SAM" id="SignalP"/>
    </source>
</evidence>
<organism evidence="3">
    <name type="scientific">Phytophthora nicotianae</name>
    <name type="common">Potato buckeye rot agent</name>
    <name type="synonym">Phytophthora parasitica</name>
    <dbReference type="NCBI Taxonomy" id="4792"/>
    <lineage>
        <taxon>Eukaryota</taxon>
        <taxon>Sar</taxon>
        <taxon>Stramenopiles</taxon>
        <taxon>Oomycota</taxon>
        <taxon>Peronosporomycetes</taxon>
        <taxon>Peronosporales</taxon>
        <taxon>Peronosporaceae</taxon>
        <taxon>Phytophthora</taxon>
    </lineage>
</organism>
<proteinExistence type="predicted"/>
<dbReference type="EMBL" id="KI672666">
    <property type="protein sequence ID" value="ETL41373.1"/>
    <property type="molecule type" value="Genomic_DNA"/>
</dbReference>
<gene>
    <name evidence="2" type="ORF">L916_07635</name>
    <name evidence="3" type="ORF">L917_07518</name>
</gene>